<keyword evidence="2" id="KW-0238">DNA-binding</keyword>
<dbReference type="GO" id="GO:0046983">
    <property type="term" value="F:protein dimerization activity"/>
    <property type="evidence" value="ECO:0007669"/>
    <property type="project" value="InterPro"/>
</dbReference>
<evidence type="ECO:0000256" key="2">
    <source>
        <dbReference type="ARBA" id="ARBA00023125"/>
    </source>
</evidence>
<sequence length="403" mass="43303">MSDLSAEEYEHNSATGPPTRKKRKNHNELERRRRHHQRDVLYQLRDVVPSLHAAKPSSVIIMQKAKEYIDMLHLAIQTLEMEGNNLRQHLYMATKQPIPPRPPVLAEIAANFSRANEYLTGGAPTPTANLYRPPAVTVGPGVPGMATIAPRMPEGPPGLGTFPPSPGFYPPSGPPGTLGPFPPGSSTHPPGGASGVGAYALSPLSPRPFDATGSPQAMRTVEALSLAAPAPAQPSPDASVLMPPPPAPLPRPATPPIKAEDLVTSSPPPTASTDDLAQVREENAALRQRLADLEKALAERGPRPGPSLQDVAQLLRKRKSVVDSEYGALQQGLADRRNSQLDTWESMKLQSQTLHDQLKNETSGKYHFDKKPSLPTSRLTGYNESPAGDTDPPFGTELGYEAP</sequence>
<dbReference type="GO" id="GO:0045944">
    <property type="term" value="P:positive regulation of transcription by RNA polymerase II"/>
    <property type="evidence" value="ECO:0007669"/>
    <property type="project" value="TreeGrafter"/>
</dbReference>
<evidence type="ECO:0000256" key="5">
    <source>
        <dbReference type="ARBA" id="ARBA00023242"/>
    </source>
</evidence>
<evidence type="ECO:0000256" key="6">
    <source>
        <dbReference type="SAM" id="MobiDB-lite"/>
    </source>
</evidence>
<organism evidence="8 9">
    <name type="scientific">Tieghemiomyces parasiticus</name>
    <dbReference type="NCBI Taxonomy" id="78921"/>
    <lineage>
        <taxon>Eukaryota</taxon>
        <taxon>Fungi</taxon>
        <taxon>Fungi incertae sedis</taxon>
        <taxon>Zoopagomycota</taxon>
        <taxon>Kickxellomycotina</taxon>
        <taxon>Dimargaritomycetes</taxon>
        <taxon>Dimargaritales</taxon>
        <taxon>Dimargaritaceae</taxon>
        <taxon>Tieghemiomyces</taxon>
    </lineage>
</organism>
<keyword evidence="3" id="KW-0010">Activator</keyword>
<evidence type="ECO:0000313" key="9">
    <source>
        <dbReference type="Proteomes" id="UP001150569"/>
    </source>
</evidence>
<evidence type="ECO:0000256" key="3">
    <source>
        <dbReference type="ARBA" id="ARBA00023159"/>
    </source>
</evidence>
<evidence type="ECO:0000313" key="8">
    <source>
        <dbReference type="EMBL" id="KAJ1921841.1"/>
    </source>
</evidence>
<evidence type="ECO:0000259" key="7">
    <source>
        <dbReference type="PROSITE" id="PS50888"/>
    </source>
</evidence>
<dbReference type="GO" id="GO:0003677">
    <property type="term" value="F:DNA binding"/>
    <property type="evidence" value="ECO:0007669"/>
    <property type="project" value="UniProtKB-KW"/>
</dbReference>
<feature type="compositionally biased region" description="Low complexity" evidence="6">
    <location>
        <begin position="227"/>
        <end position="241"/>
    </location>
</feature>
<dbReference type="PROSITE" id="PS50888">
    <property type="entry name" value="BHLH"/>
    <property type="match status" value="1"/>
</dbReference>
<feature type="region of interest" description="Disordered" evidence="6">
    <location>
        <begin position="356"/>
        <end position="403"/>
    </location>
</feature>
<gene>
    <name evidence="8" type="ORF">IWQ60_006672</name>
</gene>
<dbReference type="SMART" id="SM00353">
    <property type="entry name" value="HLH"/>
    <property type="match status" value="1"/>
</dbReference>
<dbReference type="Pfam" id="PF00010">
    <property type="entry name" value="HLH"/>
    <property type="match status" value="1"/>
</dbReference>
<dbReference type="EMBL" id="JANBPT010000409">
    <property type="protein sequence ID" value="KAJ1921841.1"/>
    <property type="molecule type" value="Genomic_DNA"/>
</dbReference>
<dbReference type="OrthoDB" id="8964853at2759"/>
<dbReference type="AlphaFoldDB" id="A0A9W8A323"/>
<dbReference type="GO" id="GO:0003700">
    <property type="term" value="F:DNA-binding transcription factor activity"/>
    <property type="evidence" value="ECO:0007669"/>
    <property type="project" value="TreeGrafter"/>
</dbReference>
<dbReference type="Proteomes" id="UP001150569">
    <property type="component" value="Unassembled WGS sequence"/>
</dbReference>
<evidence type="ECO:0000256" key="4">
    <source>
        <dbReference type="ARBA" id="ARBA00023163"/>
    </source>
</evidence>
<reference evidence="8" key="1">
    <citation type="submission" date="2022-07" db="EMBL/GenBank/DDBJ databases">
        <title>Phylogenomic reconstructions and comparative analyses of Kickxellomycotina fungi.</title>
        <authorList>
            <person name="Reynolds N.K."/>
            <person name="Stajich J.E."/>
            <person name="Barry K."/>
            <person name="Grigoriev I.V."/>
            <person name="Crous P."/>
            <person name="Smith M.E."/>
        </authorList>
    </citation>
    <scope>NUCLEOTIDE SEQUENCE</scope>
    <source>
        <strain evidence="8">RSA 861</strain>
    </source>
</reference>
<keyword evidence="9" id="KW-1185">Reference proteome</keyword>
<keyword evidence="1" id="KW-0805">Transcription regulation</keyword>
<dbReference type="SUPFAM" id="SSF47459">
    <property type="entry name" value="HLH, helix-loop-helix DNA-binding domain"/>
    <property type="match status" value="1"/>
</dbReference>
<feature type="domain" description="BHLH" evidence="7">
    <location>
        <begin position="21"/>
        <end position="72"/>
    </location>
</feature>
<dbReference type="PANTHER" id="PTHR10328">
    <property type="entry name" value="PROTEIN MAX MYC-ASSOCIATED FACTOR X"/>
    <property type="match status" value="1"/>
</dbReference>
<dbReference type="PANTHER" id="PTHR10328:SF3">
    <property type="entry name" value="PROTEIN MAX"/>
    <property type="match status" value="1"/>
</dbReference>
<feature type="compositionally biased region" description="Basic and acidic residues" evidence="6">
    <location>
        <begin position="356"/>
        <end position="372"/>
    </location>
</feature>
<dbReference type="InterPro" id="IPR011598">
    <property type="entry name" value="bHLH_dom"/>
</dbReference>
<protein>
    <recommendedName>
        <fullName evidence="7">BHLH domain-containing protein</fullName>
    </recommendedName>
</protein>
<feature type="region of interest" description="Disordered" evidence="6">
    <location>
        <begin position="227"/>
        <end position="279"/>
    </location>
</feature>
<feature type="compositionally biased region" description="Polar residues" evidence="6">
    <location>
        <begin position="374"/>
        <end position="383"/>
    </location>
</feature>
<accession>A0A9W8A323</accession>
<keyword evidence="5" id="KW-0539">Nucleus</keyword>
<dbReference type="InterPro" id="IPR036638">
    <property type="entry name" value="HLH_DNA-bd_sf"/>
</dbReference>
<proteinExistence type="predicted"/>
<comment type="caution">
    <text evidence="8">The sequence shown here is derived from an EMBL/GenBank/DDBJ whole genome shotgun (WGS) entry which is preliminary data.</text>
</comment>
<keyword evidence="4" id="KW-0804">Transcription</keyword>
<evidence type="ECO:0000256" key="1">
    <source>
        <dbReference type="ARBA" id="ARBA00023015"/>
    </source>
</evidence>
<feature type="region of interest" description="Disordered" evidence="6">
    <location>
        <begin position="156"/>
        <end position="199"/>
    </location>
</feature>
<feature type="compositionally biased region" description="Pro residues" evidence="6">
    <location>
        <begin position="163"/>
        <end position="174"/>
    </location>
</feature>
<dbReference type="Gene3D" id="4.10.280.10">
    <property type="entry name" value="Helix-loop-helix DNA-binding domain"/>
    <property type="match status" value="1"/>
</dbReference>
<feature type="region of interest" description="Disordered" evidence="6">
    <location>
        <begin position="1"/>
        <end position="36"/>
    </location>
</feature>
<dbReference type="GO" id="GO:0090575">
    <property type="term" value="C:RNA polymerase II transcription regulator complex"/>
    <property type="evidence" value="ECO:0007669"/>
    <property type="project" value="TreeGrafter"/>
</dbReference>
<name>A0A9W8A323_9FUNG</name>
<feature type="compositionally biased region" description="Pro residues" evidence="6">
    <location>
        <begin position="242"/>
        <end position="255"/>
    </location>
</feature>